<comment type="similarity">
    <text evidence="5">Belongs to the glutamate--cysteine ligase type 2 family. EgtA subfamily.</text>
</comment>
<dbReference type="SUPFAM" id="SSF55931">
    <property type="entry name" value="Glutamine synthetase/guanido kinase"/>
    <property type="match status" value="1"/>
</dbReference>
<evidence type="ECO:0000256" key="3">
    <source>
        <dbReference type="ARBA" id="ARBA00022840"/>
    </source>
</evidence>
<comment type="caution">
    <text evidence="6">The sequence shown here is derived from an EMBL/GenBank/DDBJ whole genome shotgun (WGS) entry which is preliminary data.</text>
</comment>
<evidence type="ECO:0000313" key="6">
    <source>
        <dbReference type="EMBL" id="TSJ86210.1"/>
    </source>
</evidence>
<evidence type="ECO:0000256" key="2">
    <source>
        <dbReference type="ARBA" id="ARBA00022741"/>
    </source>
</evidence>
<dbReference type="PANTHER" id="PTHR34378">
    <property type="entry name" value="GLUTAMATE--CYSTEINE LIGASE, CHLOROPLASTIC"/>
    <property type="match status" value="1"/>
</dbReference>
<gene>
    <name evidence="6" type="ORF">FPK29_00425</name>
</gene>
<dbReference type="InterPro" id="IPR014746">
    <property type="entry name" value="Gln_synth/guanido_kin_cat_dom"/>
</dbReference>
<dbReference type="GO" id="GO:0006750">
    <property type="term" value="P:glutathione biosynthetic process"/>
    <property type="evidence" value="ECO:0007669"/>
    <property type="project" value="UniProtKB-UniRule"/>
</dbReference>
<accession>A0A556RBD5</accession>
<dbReference type="EC" id="6.3.2.2" evidence="5"/>
<organism evidence="6 7">
    <name type="scientific">Bifidobacterium asteroides</name>
    <dbReference type="NCBI Taxonomy" id="1684"/>
    <lineage>
        <taxon>Bacteria</taxon>
        <taxon>Bacillati</taxon>
        <taxon>Actinomycetota</taxon>
        <taxon>Actinomycetes</taxon>
        <taxon>Bifidobacteriales</taxon>
        <taxon>Bifidobacteriaceae</taxon>
        <taxon>Bifidobacterium</taxon>
    </lineage>
</organism>
<dbReference type="GO" id="GO:0004357">
    <property type="term" value="F:glutamate-cysteine ligase activity"/>
    <property type="evidence" value="ECO:0007669"/>
    <property type="project" value="UniProtKB-UniRule"/>
</dbReference>
<dbReference type="AlphaFoldDB" id="A0A556RBD5"/>
<reference evidence="6 7" key="1">
    <citation type="submission" date="2019-07" db="EMBL/GenBank/DDBJ databases">
        <title>Bifidobacterium asteroides genomes.</title>
        <authorList>
            <person name="Zheng H."/>
        </authorList>
    </citation>
    <scope>NUCLEOTIDE SEQUENCE [LARGE SCALE GENOMIC DNA]</scope>
    <source>
        <strain evidence="6 7">W8111</strain>
    </source>
</reference>
<dbReference type="PIRSF" id="PIRSF017901">
    <property type="entry name" value="GCL"/>
    <property type="match status" value="1"/>
</dbReference>
<evidence type="ECO:0000256" key="1">
    <source>
        <dbReference type="ARBA" id="ARBA00022598"/>
    </source>
</evidence>
<evidence type="ECO:0000256" key="4">
    <source>
        <dbReference type="ARBA" id="ARBA00048819"/>
    </source>
</evidence>
<dbReference type="GO" id="GO:0005524">
    <property type="term" value="F:ATP binding"/>
    <property type="evidence" value="ECO:0007669"/>
    <property type="project" value="UniProtKB-UniRule"/>
</dbReference>
<comment type="function">
    <text evidence="5">Catalyzes the synthesis of gamma-glutamylcysteine (gamma-GC).</text>
</comment>
<evidence type="ECO:0000256" key="5">
    <source>
        <dbReference type="PIRNR" id="PIRNR017901"/>
    </source>
</evidence>
<dbReference type="Pfam" id="PF04107">
    <property type="entry name" value="GCS2"/>
    <property type="match status" value="1"/>
</dbReference>
<keyword evidence="1 5" id="KW-0436">Ligase</keyword>
<keyword evidence="2 5" id="KW-0547">Nucleotide-binding</keyword>
<keyword evidence="3 5" id="KW-0067">ATP-binding</keyword>
<dbReference type="EMBL" id="VMHJ01000001">
    <property type="protein sequence ID" value="TSJ86210.1"/>
    <property type="molecule type" value="Genomic_DNA"/>
</dbReference>
<dbReference type="Proteomes" id="UP000317536">
    <property type="component" value="Unassembled WGS sequence"/>
</dbReference>
<name>A0A556RBD5_9BIFI</name>
<comment type="catalytic activity">
    <reaction evidence="4 5">
        <text>L-cysteine + L-glutamate + ATP = gamma-L-glutamyl-L-cysteine + ADP + phosphate + H(+)</text>
        <dbReference type="Rhea" id="RHEA:13285"/>
        <dbReference type="ChEBI" id="CHEBI:15378"/>
        <dbReference type="ChEBI" id="CHEBI:29985"/>
        <dbReference type="ChEBI" id="CHEBI:30616"/>
        <dbReference type="ChEBI" id="CHEBI:35235"/>
        <dbReference type="ChEBI" id="CHEBI:43474"/>
        <dbReference type="ChEBI" id="CHEBI:58173"/>
        <dbReference type="ChEBI" id="CHEBI:456216"/>
        <dbReference type="EC" id="6.3.2.2"/>
    </reaction>
</comment>
<dbReference type="PANTHER" id="PTHR34378:SF1">
    <property type="entry name" value="GLUTAMATE--CYSTEINE LIGASE, CHLOROPLASTIC"/>
    <property type="match status" value="1"/>
</dbReference>
<protein>
    <recommendedName>
        <fullName evidence="5">Glutamate--cysteine ligase</fullName>
        <ecNumber evidence="5">6.3.2.2</ecNumber>
    </recommendedName>
</protein>
<proteinExistence type="inferred from homology"/>
<dbReference type="InterPro" id="IPR035434">
    <property type="entry name" value="GCL_bact_plant"/>
</dbReference>
<sequence>MMRHRVSYAHLGAKVNPKHVASLVDYFESGCKPDSEFRYGVEIEHLPVRRGDDKAAGYYGRDGVENLLKDLRPYYRHEEEYWENGHLLGLGRPLMKVSLEPGSQVESSIGPCGTLGELVDLYQSFRQELDPIASRMGFRLVNYGYQPRSSYADISVVPKDRYAAMTDYLGRVGQYGLCMMRCSASTQVSIDYRDEADAVAKLRVGTALGPVISWFFRNSPWFEGGPNPYPLLRQRIWDFTDFQRTNLSPGLFDPDFGWEDYAVDVLSTPLMYVDLTHTPEAAGLGHEGLCRVAFKDNAADVYPDRRLNDYEVGHILSTHFNDVRLKKIVELRHWDSLPIARAIRLTGVVGDTFYDQAQFERLTAFCSHLEEADVFAAKADLQARGSQARPYGKSLDEWGNLLGVEDSLANLPGDPVHPDVFQV</sequence>
<evidence type="ECO:0000313" key="7">
    <source>
        <dbReference type="Proteomes" id="UP000317536"/>
    </source>
</evidence>
<dbReference type="Gene3D" id="3.30.590.20">
    <property type="match status" value="1"/>
</dbReference>
<dbReference type="InterPro" id="IPR006336">
    <property type="entry name" value="GCS2"/>
</dbReference>